<protein>
    <submittedName>
        <fullName evidence="2">Uncharacterized protein</fullName>
    </submittedName>
</protein>
<dbReference type="Proteomes" id="UP000186922">
    <property type="component" value="Unassembled WGS sequence"/>
</dbReference>
<evidence type="ECO:0000256" key="1">
    <source>
        <dbReference type="SAM" id="MobiDB-lite"/>
    </source>
</evidence>
<dbReference type="EMBL" id="BDGG01000005">
    <property type="protein sequence ID" value="GAU98828.1"/>
    <property type="molecule type" value="Genomic_DNA"/>
</dbReference>
<name>A0A1D1VK06_RAMVA</name>
<evidence type="ECO:0000313" key="2">
    <source>
        <dbReference type="EMBL" id="GAU98828.1"/>
    </source>
</evidence>
<feature type="region of interest" description="Disordered" evidence="1">
    <location>
        <begin position="1"/>
        <end position="61"/>
    </location>
</feature>
<keyword evidence="3" id="KW-1185">Reference proteome</keyword>
<evidence type="ECO:0000313" key="3">
    <source>
        <dbReference type="Proteomes" id="UP000186922"/>
    </source>
</evidence>
<organism evidence="2 3">
    <name type="scientific">Ramazzottius varieornatus</name>
    <name type="common">Water bear</name>
    <name type="synonym">Tardigrade</name>
    <dbReference type="NCBI Taxonomy" id="947166"/>
    <lineage>
        <taxon>Eukaryota</taxon>
        <taxon>Metazoa</taxon>
        <taxon>Ecdysozoa</taxon>
        <taxon>Tardigrada</taxon>
        <taxon>Eutardigrada</taxon>
        <taxon>Parachela</taxon>
        <taxon>Hypsibioidea</taxon>
        <taxon>Ramazzottiidae</taxon>
        <taxon>Ramazzottius</taxon>
    </lineage>
</organism>
<feature type="compositionally biased region" description="Polar residues" evidence="1">
    <location>
        <begin position="27"/>
        <end position="53"/>
    </location>
</feature>
<feature type="compositionally biased region" description="Polar residues" evidence="1">
    <location>
        <begin position="1"/>
        <end position="16"/>
    </location>
</feature>
<gene>
    <name evidence="2" type="primary">RvY_09918-1</name>
    <name evidence="2" type="synonym">RvY_09918.1</name>
    <name evidence="2" type="ORF">RvY_09918</name>
</gene>
<dbReference type="OrthoDB" id="10546524at2759"/>
<comment type="caution">
    <text evidence="2">The sequence shown here is derived from an EMBL/GenBank/DDBJ whole genome shotgun (WGS) entry which is preliminary data.</text>
</comment>
<accession>A0A1D1VK06</accession>
<sequence length="233" mass="25181">MNSFQPSTTPTSNTDLAHQRNVGGSAGSLNTNTTRPESDTGISGSAPTLTFTPSGAAGSHVSSFRNVKTAGKSLAYNVEASLADALKDDADFIEGFLRLGEKSADSKLANNGVQEEKPSVEDSGLSDAEAFAYLQARATLDGFRQTAQQAVATARFLPSTASSHLDAELELPQNLDNPTLNDIQQIASEQVRFIQRQRKYITDCIEAMRKSVEEPTEDEIIDFLQHTDTTKMY</sequence>
<proteinExistence type="predicted"/>
<dbReference type="AlphaFoldDB" id="A0A1D1VK06"/>
<reference evidence="2 3" key="1">
    <citation type="journal article" date="2016" name="Nat. Commun.">
        <title>Extremotolerant tardigrade genome and improved radiotolerance of human cultured cells by tardigrade-unique protein.</title>
        <authorList>
            <person name="Hashimoto T."/>
            <person name="Horikawa D.D."/>
            <person name="Saito Y."/>
            <person name="Kuwahara H."/>
            <person name="Kozuka-Hata H."/>
            <person name="Shin-I T."/>
            <person name="Minakuchi Y."/>
            <person name="Ohishi K."/>
            <person name="Motoyama A."/>
            <person name="Aizu T."/>
            <person name="Enomoto A."/>
            <person name="Kondo K."/>
            <person name="Tanaka S."/>
            <person name="Hara Y."/>
            <person name="Koshikawa S."/>
            <person name="Sagara H."/>
            <person name="Miura T."/>
            <person name="Yokobori S."/>
            <person name="Miyagawa K."/>
            <person name="Suzuki Y."/>
            <person name="Kubo T."/>
            <person name="Oyama M."/>
            <person name="Kohara Y."/>
            <person name="Fujiyama A."/>
            <person name="Arakawa K."/>
            <person name="Katayama T."/>
            <person name="Toyoda A."/>
            <person name="Kunieda T."/>
        </authorList>
    </citation>
    <scope>NUCLEOTIDE SEQUENCE [LARGE SCALE GENOMIC DNA]</scope>
    <source>
        <strain evidence="2 3">YOKOZUNA-1</strain>
    </source>
</reference>